<comment type="caution">
    <text evidence="1">The sequence shown here is derived from an EMBL/GenBank/DDBJ whole genome shotgun (WGS) entry which is preliminary data.</text>
</comment>
<reference evidence="1" key="1">
    <citation type="journal article" date="2023" name="Nat. Commun.">
        <title>Diploid and tetraploid genomes of Acorus and the evolution of monocots.</title>
        <authorList>
            <person name="Ma L."/>
            <person name="Liu K.W."/>
            <person name="Li Z."/>
            <person name="Hsiao Y.Y."/>
            <person name="Qi Y."/>
            <person name="Fu T."/>
            <person name="Tang G.D."/>
            <person name="Zhang D."/>
            <person name="Sun W.H."/>
            <person name="Liu D.K."/>
            <person name="Li Y."/>
            <person name="Chen G.Z."/>
            <person name="Liu X.D."/>
            <person name="Liao X.Y."/>
            <person name="Jiang Y.T."/>
            <person name="Yu X."/>
            <person name="Hao Y."/>
            <person name="Huang J."/>
            <person name="Zhao X.W."/>
            <person name="Ke S."/>
            <person name="Chen Y.Y."/>
            <person name="Wu W.L."/>
            <person name="Hsu J.L."/>
            <person name="Lin Y.F."/>
            <person name="Huang M.D."/>
            <person name="Li C.Y."/>
            <person name="Huang L."/>
            <person name="Wang Z.W."/>
            <person name="Zhao X."/>
            <person name="Zhong W.Y."/>
            <person name="Peng D.H."/>
            <person name="Ahmad S."/>
            <person name="Lan S."/>
            <person name="Zhang J.S."/>
            <person name="Tsai W.C."/>
            <person name="Van de Peer Y."/>
            <person name="Liu Z.J."/>
        </authorList>
    </citation>
    <scope>NUCLEOTIDE SEQUENCE</scope>
    <source>
        <strain evidence="1">SCP</strain>
    </source>
</reference>
<organism evidence="1 2">
    <name type="scientific">Acorus gramineus</name>
    <name type="common">Dwarf sweet flag</name>
    <dbReference type="NCBI Taxonomy" id="55184"/>
    <lineage>
        <taxon>Eukaryota</taxon>
        <taxon>Viridiplantae</taxon>
        <taxon>Streptophyta</taxon>
        <taxon>Embryophyta</taxon>
        <taxon>Tracheophyta</taxon>
        <taxon>Spermatophyta</taxon>
        <taxon>Magnoliopsida</taxon>
        <taxon>Liliopsida</taxon>
        <taxon>Acoraceae</taxon>
        <taxon>Acorus</taxon>
    </lineage>
</organism>
<proteinExistence type="predicted"/>
<dbReference type="AlphaFoldDB" id="A0AAV9B3D7"/>
<protein>
    <submittedName>
        <fullName evidence="1">Uncharacterized protein</fullName>
    </submittedName>
</protein>
<dbReference type="EMBL" id="JAUJYN010000005">
    <property type="protein sequence ID" value="KAK1270887.1"/>
    <property type="molecule type" value="Genomic_DNA"/>
</dbReference>
<keyword evidence="2" id="KW-1185">Reference proteome</keyword>
<gene>
    <name evidence="1" type="ORF">QJS04_geneDACA014160</name>
</gene>
<evidence type="ECO:0000313" key="1">
    <source>
        <dbReference type="EMBL" id="KAK1270887.1"/>
    </source>
</evidence>
<dbReference type="Proteomes" id="UP001179952">
    <property type="component" value="Unassembled WGS sequence"/>
</dbReference>
<name>A0AAV9B3D7_ACOGR</name>
<sequence length="63" mass="7311">MKDNIVHTIHDKHNLICLSVSMGTVYPRRFYQFVERDSVPMPPTLTKCLARLGSEFEQMERGS</sequence>
<accession>A0AAV9B3D7</accession>
<reference evidence="1" key="2">
    <citation type="submission" date="2023-06" db="EMBL/GenBank/DDBJ databases">
        <authorList>
            <person name="Ma L."/>
            <person name="Liu K.-W."/>
            <person name="Li Z."/>
            <person name="Hsiao Y.-Y."/>
            <person name="Qi Y."/>
            <person name="Fu T."/>
            <person name="Tang G."/>
            <person name="Zhang D."/>
            <person name="Sun W.-H."/>
            <person name="Liu D.-K."/>
            <person name="Li Y."/>
            <person name="Chen G.-Z."/>
            <person name="Liu X.-D."/>
            <person name="Liao X.-Y."/>
            <person name="Jiang Y.-T."/>
            <person name="Yu X."/>
            <person name="Hao Y."/>
            <person name="Huang J."/>
            <person name="Zhao X.-W."/>
            <person name="Ke S."/>
            <person name="Chen Y.-Y."/>
            <person name="Wu W.-L."/>
            <person name="Hsu J.-L."/>
            <person name="Lin Y.-F."/>
            <person name="Huang M.-D."/>
            <person name="Li C.-Y."/>
            <person name="Huang L."/>
            <person name="Wang Z.-W."/>
            <person name="Zhao X."/>
            <person name="Zhong W.-Y."/>
            <person name="Peng D.-H."/>
            <person name="Ahmad S."/>
            <person name="Lan S."/>
            <person name="Zhang J.-S."/>
            <person name="Tsai W.-C."/>
            <person name="Van De Peer Y."/>
            <person name="Liu Z.-J."/>
        </authorList>
    </citation>
    <scope>NUCLEOTIDE SEQUENCE</scope>
    <source>
        <strain evidence="1">SCP</strain>
        <tissue evidence="1">Leaves</tissue>
    </source>
</reference>
<evidence type="ECO:0000313" key="2">
    <source>
        <dbReference type="Proteomes" id="UP001179952"/>
    </source>
</evidence>